<reference evidence="3" key="1">
    <citation type="journal article" date="2023" name="Plant J.">
        <title>Genome sequences and population genomics provide insights into the demographic history, inbreeding, and mutation load of two 'living fossil' tree species of Dipteronia.</title>
        <authorList>
            <person name="Feng Y."/>
            <person name="Comes H.P."/>
            <person name="Chen J."/>
            <person name="Zhu S."/>
            <person name="Lu R."/>
            <person name="Zhang X."/>
            <person name="Li P."/>
            <person name="Qiu J."/>
            <person name="Olsen K.M."/>
            <person name="Qiu Y."/>
        </authorList>
    </citation>
    <scope>NUCLEOTIDE SEQUENCE</scope>
    <source>
        <strain evidence="3">NBL</strain>
    </source>
</reference>
<evidence type="ECO:0000313" key="4">
    <source>
        <dbReference type="Proteomes" id="UP001281410"/>
    </source>
</evidence>
<sequence>MASDSDRSSDEMTSSYSEYEMEDGQLVQFGKSVGESLKSARILDKDKGNGLTKYEPVDRESHLVTSCNNRVGNNTGNEITEARQTTETEDFHNISVLPNQNNGTQARRIRLKKHGMSTRSSKRGDKKLDKYQAKMKKNTSGKGTNVEWNLDDRITTMIEEGVKRGYDLKGGGKNTTKSTNVEQSKGCRVVEGTVQSRIMEDSHLYLEEEIAKDLWDFILKAQRQFPSPWVMGGDFNVILDPMERVGVGSNMGGINSFKNFILQAQVIDIPLQGMTFTWSNNRSQEAWAQLDRFLVSPEILLWFPQLTQKGLEMSLSDHNPIMLGEPKEDWDPCPFRCYNSWLEDKNIMNEAVKGWKNCEVRGSKGFLLFSKLKASKQNMKTWLMDKRNSKMTSKDIEGQLEAID</sequence>
<dbReference type="GO" id="GO:0003824">
    <property type="term" value="F:catalytic activity"/>
    <property type="evidence" value="ECO:0007669"/>
    <property type="project" value="InterPro"/>
</dbReference>
<keyword evidence="4" id="KW-1185">Reference proteome</keyword>
<dbReference type="SUPFAM" id="SSF56219">
    <property type="entry name" value="DNase I-like"/>
    <property type="match status" value="1"/>
</dbReference>
<evidence type="ECO:0000256" key="1">
    <source>
        <dbReference type="SAM" id="MobiDB-lite"/>
    </source>
</evidence>
<dbReference type="Pfam" id="PF03372">
    <property type="entry name" value="Exo_endo_phos"/>
    <property type="match status" value="1"/>
</dbReference>
<feature type="region of interest" description="Disordered" evidence="1">
    <location>
        <begin position="1"/>
        <end position="23"/>
    </location>
</feature>
<dbReference type="PANTHER" id="PTHR33710:SF64">
    <property type="entry name" value="ENDONUCLEASE_EXONUCLEASE_PHOSPHATASE DOMAIN-CONTAINING PROTEIN"/>
    <property type="match status" value="1"/>
</dbReference>
<protein>
    <recommendedName>
        <fullName evidence="2">Endonuclease/exonuclease/phosphatase domain-containing protein</fullName>
    </recommendedName>
</protein>
<feature type="compositionally biased region" description="Basic and acidic residues" evidence="1">
    <location>
        <begin position="1"/>
        <end position="10"/>
    </location>
</feature>
<dbReference type="Proteomes" id="UP001281410">
    <property type="component" value="Unassembled WGS sequence"/>
</dbReference>
<name>A0AAE0E414_9ROSI</name>
<evidence type="ECO:0000259" key="2">
    <source>
        <dbReference type="Pfam" id="PF03372"/>
    </source>
</evidence>
<dbReference type="EMBL" id="JANJYJ010000006">
    <property type="protein sequence ID" value="KAK3206441.1"/>
    <property type="molecule type" value="Genomic_DNA"/>
</dbReference>
<organism evidence="3 4">
    <name type="scientific">Dipteronia sinensis</name>
    <dbReference type="NCBI Taxonomy" id="43782"/>
    <lineage>
        <taxon>Eukaryota</taxon>
        <taxon>Viridiplantae</taxon>
        <taxon>Streptophyta</taxon>
        <taxon>Embryophyta</taxon>
        <taxon>Tracheophyta</taxon>
        <taxon>Spermatophyta</taxon>
        <taxon>Magnoliopsida</taxon>
        <taxon>eudicotyledons</taxon>
        <taxon>Gunneridae</taxon>
        <taxon>Pentapetalae</taxon>
        <taxon>rosids</taxon>
        <taxon>malvids</taxon>
        <taxon>Sapindales</taxon>
        <taxon>Sapindaceae</taxon>
        <taxon>Hippocastanoideae</taxon>
        <taxon>Acereae</taxon>
        <taxon>Dipteronia</taxon>
    </lineage>
</organism>
<gene>
    <name evidence="3" type="ORF">Dsin_020487</name>
</gene>
<evidence type="ECO:0000313" key="3">
    <source>
        <dbReference type="EMBL" id="KAK3206441.1"/>
    </source>
</evidence>
<dbReference type="InterPro" id="IPR036691">
    <property type="entry name" value="Endo/exonu/phosph_ase_sf"/>
</dbReference>
<dbReference type="PANTHER" id="PTHR33710">
    <property type="entry name" value="BNAC02G09200D PROTEIN"/>
    <property type="match status" value="1"/>
</dbReference>
<dbReference type="InterPro" id="IPR005135">
    <property type="entry name" value="Endo/exonuclease/phosphatase"/>
</dbReference>
<dbReference type="Gene3D" id="3.60.10.10">
    <property type="entry name" value="Endonuclease/exonuclease/phosphatase"/>
    <property type="match status" value="1"/>
</dbReference>
<comment type="caution">
    <text evidence="3">The sequence shown here is derived from an EMBL/GenBank/DDBJ whole genome shotgun (WGS) entry which is preliminary data.</text>
</comment>
<accession>A0AAE0E414</accession>
<dbReference type="AlphaFoldDB" id="A0AAE0E414"/>
<feature type="domain" description="Endonuclease/exonuclease/phosphatase" evidence="2">
    <location>
        <begin position="201"/>
        <end position="318"/>
    </location>
</feature>
<proteinExistence type="predicted"/>